<dbReference type="Pfam" id="PF00021">
    <property type="entry name" value="UPAR_LY6"/>
    <property type="match status" value="1"/>
</dbReference>
<evidence type="ECO:0000256" key="2">
    <source>
        <dbReference type="ARBA" id="ARBA00006570"/>
    </source>
</evidence>
<dbReference type="InterPro" id="IPR050918">
    <property type="entry name" value="CNF-like_PLA2_Inhibitor"/>
</dbReference>
<dbReference type="PANTHER" id="PTHR20914:SF30">
    <property type="entry name" value="LY6_PLAUR DOMAIN CONTAINING 9"/>
    <property type="match status" value="1"/>
</dbReference>
<keyword evidence="10" id="KW-1185">Reference proteome</keyword>
<evidence type="ECO:0000259" key="7">
    <source>
        <dbReference type="Pfam" id="PF00021"/>
    </source>
</evidence>
<evidence type="ECO:0000313" key="9">
    <source>
        <dbReference type="EMBL" id="KAJ7304095.1"/>
    </source>
</evidence>
<dbReference type="CDD" id="cd23588">
    <property type="entry name" value="TFP_LU_ECD_PLIG"/>
    <property type="match status" value="1"/>
</dbReference>
<dbReference type="SUPFAM" id="SSF57302">
    <property type="entry name" value="Snake toxin-like"/>
    <property type="match status" value="2"/>
</dbReference>
<protein>
    <recommendedName>
        <fullName evidence="11">Phospholipase A2 inhibitor and Ly6/PLAUR domain-containing protein-like</fullName>
    </recommendedName>
</protein>
<dbReference type="Pfam" id="PF02988">
    <property type="entry name" value="PLA2_inh"/>
    <property type="match status" value="1"/>
</dbReference>
<comment type="similarity">
    <text evidence="2">Belongs to the CNF-like-inhibitor family.</text>
</comment>
<evidence type="ECO:0000256" key="6">
    <source>
        <dbReference type="SAM" id="SignalP"/>
    </source>
</evidence>
<feature type="signal peptide" evidence="6">
    <location>
        <begin position="1"/>
        <end position="17"/>
    </location>
</feature>
<evidence type="ECO:0000259" key="8">
    <source>
        <dbReference type="Pfam" id="PF02988"/>
    </source>
</evidence>
<evidence type="ECO:0000256" key="5">
    <source>
        <dbReference type="ARBA" id="ARBA00023157"/>
    </source>
</evidence>
<dbReference type="Gene3D" id="2.10.60.10">
    <property type="entry name" value="CD59"/>
    <property type="match status" value="2"/>
</dbReference>
<comment type="caution">
    <text evidence="9">The sequence shown here is derived from an EMBL/GenBank/DDBJ whole genome shotgun (WGS) entry which is preliminary data.</text>
</comment>
<accession>A0A9Q1AQ83</accession>
<dbReference type="GO" id="GO:0019834">
    <property type="term" value="F:phospholipase A2 inhibitor activity"/>
    <property type="evidence" value="ECO:0007669"/>
    <property type="project" value="UniProtKB-KW"/>
</dbReference>
<keyword evidence="3" id="KW-0964">Secreted</keyword>
<gene>
    <name evidence="9" type="ORF">JRQ81_011619</name>
</gene>
<dbReference type="InterPro" id="IPR004126">
    <property type="entry name" value="PLipase_A2_inh_N"/>
</dbReference>
<name>A0A9Q1AQ83_9SAUR</name>
<feature type="domain" description="UPAR/Ly6" evidence="7">
    <location>
        <begin position="112"/>
        <end position="183"/>
    </location>
</feature>
<feature type="chain" id="PRO_5040266123" description="Phospholipase A2 inhibitor and Ly6/PLAUR domain-containing protein-like" evidence="6">
    <location>
        <begin position="18"/>
        <end position="217"/>
    </location>
</feature>
<evidence type="ECO:0000256" key="1">
    <source>
        <dbReference type="ARBA" id="ARBA00004613"/>
    </source>
</evidence>
<dbReference type="Proteomes" id="UP001142489">
    <property type="component" value="Unassembled WGS sequence"/>
</dbReference>
<keyword evidence="5" id="KW-1015">Disulfide bond</keyword>
<keyword evidence="6" id="KW-0732">Signal</keyword>
<feature type="domain" description="Phospholipase A2 inhibitor N-terminal" evidence="8">
    <location>
        <begin position="21"/>
        <end position="97"/>
    </location>
</feature>
<dbReference type="InterPro" id="IPR045860">
    <property type="entry name" value="Snake_toxin-like_sf"/>
</dbReference>
<evidence type="ECO:0008006" key="11">
    <source>
        <dbReference type="Google" id="ProtNLM"/>
    </source>
</evidence>
<dbReference type="OrthoDB" id="9907178at2759"/>
<evidence type="ECO:0000313" key="10">
    <source>
        <dbReference type="Proteomes" id="UP001142489"/>
    </source>
</evidence>
<dbReference type="EMBL" id="JAPFRF010000023">
    <property type="protein sequence ID" value="KAJ7304095.1"/>
    <property type="molecule type" value="Genomic_DNA"/>
</dbReference>
<evidence type="ECO:0000256" key="3">
    <source>
        <dbReference type="ARBA" id="ARBA00022525"/>
    </source>
</evidence>
<dbReference type="CDD" id="cd23572">
    <property type="entry name" value="TFP_LU_ECD_PINLYP_rpt2"/>
    <property type="match status" value="1"/>
</dbReference>
<organism evidence="9 10">
    <name type="scientific">Phrynocephalus forsythii</name>
    <dbReference type="NCBI Taxonomy" id="171643"/>
    <lineage>
        <taxon>Eukaryota</taxon>
        <taxon>Metazoa</taxon>
        <taxon>Chordata</taxon>
        <taxon>Craniata</taxon>
        <taxon>Vertebrata</taxon>
        <taxon>Euteleostomi</taxon>
        <taxon>Lepidosauria</taxon>
        <taxon>Squamata</taxon>
        <taxon>Bifurcata</taxon>
        <taxon>Unidentata</taxon>
        <taxon>Episquamata</taxon>
        <taxon>Toxicofera</taxon>
        <taxon>Iguania</taxon>
        <taxon>Acrodonta</taxon>
        <taxon>Agamidae</taxon>
        <taxon>Agaminae</taxon>
        <taxon>Phrynocephalus</taxon>
    </lineage>
</organism>
<dbReference type="GO" id="GO:0005576">
    <property type="term" value="C:extracellular region"/>
    <property type="evidence" value="ECO:0007669"/>
    <property type="project" value="UniProtKB-SubCell"/>
</dbReference>
<dbReference type="InterPro" id="IPR016054">
    <property type="entry name" value="LY6_UPA_recep-like"/>
</dbReference>
<comment type="subcellular location">
    <subcellularLocation>
        <location evidence="1">Secreted</location>
    </subcellularLocation>
</comment>
<evidence type="ECO:0000256" key="4">
    <source>
        <dbReference type="ARBA" id="ARBA00023005"/>
    </source>
</evidence>
<proteinExistence type="inferred from homology"/>
<keyword evidence="4" id="KW-0593">Phospholipase A2 inhibitor</keyword>
<reference evidence="9" key="1">
    <citation type="journal article" date="2023" name="DNA Res.">
        <title>Chromosome-level genome assembly of Phrynocephalus forsythii using third-generation DNA sequencing and Hi-C analysis.</title>
        <authorList>
            <person name="Qi Y."/>
            <person name="Zhao W."/>
            <person name="Zhao Y."/>
            <person name="Niu C."/>
            <person name="Cao S."/>
            <person name="Zhang Y."/>
        </authorList>
    </citation>
    <scope>NUCLEOTIDE SEQUENCE</scope>
    <source>
        <tissue evidence="9">Muscle</tissue>
    </source>
</reference>
<sequence length="217" mass="22833">MQVLLITCFLATHLSLGVSLECEECVGVGNNCNGHKKTCPLDRGSCAVIAMEVQGHKGIAKTCVPPSSCNVGFGVLNIGQVGVQKNLVSCCEGDECRRSAVTLPERNTTLNGRKCPGCYAFQKTCDEITVECAGNELFCFDMSGTSTVGSVVTSVVMKGCANEAACYNLENAESSIGPVNVIHTARCTDGAVPGHTSNVWELLCPTLSGLMLVMFLV</sequence>
<dbReference type="PANTHER" id="PTHR20914">
    <property type="entry name" value="LY6/PLAUR DOMAIN-CONTAINING PROTEIN 8"/>
    <property type="match status" value="1"/>
</dbReference>
<dbReference type="AlphaFoldDB" id="A0A9Q1AQ83"/>